<keyword evidence="7" id="KW-1185">Reference proteome</keyword>
<evidence type="ECO:0000256" key="2">
    <source>
        <dbReference type="ARBA" id="ARBA00022692"/>
    </source>
</evidence>
<comment type="caution">
    <text evidence="6">The sequence shown here is derived from an EMBL/GenBank/DDBJ whole genome shotgun (WGS) entry which is preliminary data.</text>
</comment>
<dbReference type="Gene3D" id="1.10.357.140">
    <property type="entry name" value="UbiA prenyltransferase"/>
    <property type="match status" value="1"/>
</dbReference>
<dbReference type="CDD" id="cd13963">
    <property type="entry name" value="PT_UbiA_2"/>
    <property type="match status" value="1"/>
</dbReference>
<dbReference type="Pfam" id="PF01040">
    <property type="entry name" value="UbiA"/>
    <property type="match status" value="1"/>
</dbReference>
<protein>
    <submittedName>
        <fullName evidence="6">Decaprenyl-phosphate phosphoribosyltransferase</fullName>
        <ecNumber evidence="6">2.4.2.45</ecNumber>
    </submittedName>
</protein>
<reference evidence="6 7" key="2">
    <citation type="journal article" date="2020" name="Cell Rep.">
        <title>Acquisition and Adaptation of Ultra-small Parasitic Reduced Genome Bacteria to Mammalian Hosts.</title>
        <authorList>
            <person name="McLean J.S."/>
            <person name="Bor B."/>
            <person name="Kerns K.A."/>
            <person name="Liu Q."/>
            <person name="To T.T."/>
            <person name="Solden L."/>
            <person name="Hendrickson E.L."/>
            <person name="Wrighton K."/>
            <person name="Shi W."/>
            <person name="He X."/>
        </authorList>
    </citation>
    <scope>NUCLEOTIDE SEQUENCE [LARGE SCALE GENOMIC DNA]</scope>
    <source>
        <strain evidence="6 7">TM7_KMM_G3_1_HOT_351</strain>
    </source>
</reference>
<evidence type="ECO:0000313" key="7">
    <source>
        <dbReference type="Proteomes" id="UP001191004"/>
    </source>
</evidence>
<dbReference type="PANTHER" id="PTHR11048">
    <property type="entry name" value="PRENYLTRANSFERASES"/>
    <property type="match status" value="1"/>
</dbReference>
<organism evidence="6 7">
    <name type="scientific">Candidatus Nanosyncoccus nanoralicus</name>
    <dbReference type="NCBI Taxonomy" id="2171996"/>
    <lineage>
        <taxon>Bacteria</taxon>
        <taxon>Candidatus Saccharimonadota</taxon>
        <taxon>Candidatus Nanosyncoccalia</taxon>
        <taxon>Candidatus Nanosyncoccales</taxon>
        <taxon>Candidatus Nanosyncoccaceae</taxon>
        <taxon>Candidatus Nanosyncoccus</taxon>
    </lineage>
</organism>
<comment type="subcellular location">
    <subcellularLocation>
        <location evidence="1">Membrane</location>
        <topology evidence="1">Multi-pass membrane protein</topology>
    </subcellularLocation>
</comment>
<gene>
    <name evidence="6" type="ORF">G3KMM_00003</name>
</gene>
<feature type="transmembrane region" description="Helical" evidence="5">
    <location>
        <begin position="269"/>
        <end position="285"/>
    </location>
</feature>
<keyword evidence="6" id="KW-0808">Transferase</keyword>
<name>A0ABY0FKK2_9BACT</name>
<dbReference type="InterPro" id="IPR000537">
    <property type="entry name" value="UbiA_prenyltransferase"/>
</dbReference>
<accession>A0ABY0FKK2</accession>
<reference evidence="6 7" key="1">
    <citation type="journal article" date="2018" name="bioRxiv">
        <title>Evidence of independent acquisition and adaption of ultra-small bacteria to human hosts across the highly diverse yet reduced genomes of the phylum Saccharibacteria.</title>
        <authorList>
            <person name="McLean J.S."/>
            <person name="Bor B."/>
            <person name="To T.T."/>
            <person name="Liu Q."/>
            <person name="Kearns K.A."/>
            <person name="Solden L.M."/>
            <person name="Wrighton K.C."/>
            <person name="He X."/>
            <person name="Shi W."/>
        </authorList>
    </citation>
    <scope>NUCLEOTIDE SEQUENCE [LARGE SCALE GENOMIC DNA]</scope>
    <source>
        <strain evidence="6 7">TM7_KMM_G3_1_HOT_351</strain>
    </source>
</reference>
<keyword evidence="3 5" id="KW-1133">Transmembrane helix</keyword>
<feature type="transmembrane region" description="Helical" evidence="5">
    <location>
        <begin position="202"/>
        <end position="219"/>
    </location>
</feature>
<dbReference type="InterPro" id="IPR044878">
    <property type="entry name" value="UbiA_sf"/>
</dbReference>
<keyword evidence="4 5" id="KW-0472">Membrane</keyword>
<evidence type="ECO:0000313" key="6">
    <source>
        <dbReference type="EMBL" id="RYC73963.1"/>
    </source>
</evidence>
<keyword evidence="2 5" id="KW-0812">Transmembrane</keyword>
<feature type="transmembrane region" description="Helical" evidence="5">
    <location>
        <begin position="42"/>
        <end position="59"/>
    </location>
</feature>
<dbReference type="EC" id="2.4.2.45" evidence="6"/>
<evidence type="ECO:0000256" key="4">
    <source>
        <dbReference type="ARBA" id="ARBA00023136"/>
    </source>
</evidence>
<dbReference type="Proteomes" id="UP001191004">
    <property type="component" value="Unassembled WGS sequence"/>
</dbReference>
<keyword evidence="6" id="KW-0328">Glycosyltransferase</keyword>
<feature type="transmembrane region" description="Helical" evidence="5">
    <location>
        <begin position="88"/>
        <end position="121"/>
    </location>
</feature>
<dbReference type="InterPro" id="IPR039653">
    <property type="entry name" value="Prenyltransferase"/>
</dbReference>
<dbReference type="EMBL" id="PRLL01000001">
    <property type="protein sequence ID" value="RYC73963.1"/>
    <property type="molecule type" value="Genomic_DNA"/>
</dbReference>
<feature type="transmembrane region" description="Helical" evidence="5">
    <location>
        <begin position="231"/>
        <end position="249"/>
    </location>
</feature>
<sequence length="286" mass="32627">MQKIKNIIKLLRPKHSIKNLLIFLPLIFGLRNLTFQDFRSCIAGFFVFCLVASSIYIINDYKDIEKDRLHPVKKNRPLASGAVTKKEAWITLAVLLILATVISLIFHFSWVSIALIVAYFFLNLFYSLGLKNIPIIDVSILASGFLIRLFLGSSLTNIAISALLYLVVMSGAFYLGISKRYNEITKTGSQTRAVLKKYNADYLKSIMNMFLMLIIVFYTEWCINANNSHRDLYLISVPLLIILMISYIYTAEKDKYGDPADVIMKNKHLALMGLIFVGYLMVIIRL</sequence>
<evidence type="ECO:0000256" key="3">
    <source>
        <dbReference type="ARBA" id="ARBA00022989"/>
    </source>
</evidence>
<feature type="transmembrane region" description="Helical" evidence="5">
    <location>
        <begin position="158"/>
        <end position="177"/>
    </location>
</feature>
<evidence type="ECO:0000256" key="1">
    <source>
        <dbReference type="ARBA" id="ARBA00004141"/>
    </source>
</evidence>
<proteinExistence type="predicted"/>
<dbReference type="RefSeq" id="WP_129603711.1">
    <property type="nucleotide sequence ID" value="NZ_PRLL01000001.1"/>
</dbReference>
<evidence type="ECO:0000256" key="5">
    <source>
        <dbReference type="SAM" id="Phobius"/>
    </source>
</evidence>
<dbReference type="PANTHER" id="PTHR11048:SF5">
    <property type="entry name" value="DECAPRENYL-PHOSPHATE PHOSPHORIBOSYLTRANSFERASE"/>
    <property type="match status" value="1"/>
</dbReference>
<dbReference type="GO" id="GO:0016757">
    <property type="term" value="F:glycosyltransferase activity"/>
    <property type="evidence" value="ECO:0007669"/>
    <property type="project" value="UniProtKB-KW"/>
</dbReference>